<dbReference type="GO" id="GO:0006879">
    <property type="term" value="P:intracellular iron ion homeostasis"/>
    <property type="evidence" value="ECO:0007669"/>
    <property type="project" value="TreeGrafter"/>
</dbReference>
<dbReference type="Pfam" id="PF08030">
    <property type="entry name" value="NAD_binding_6"/>
    <property type="match status" value="1"/>
</dbReference>
<feature type="transmembrane region" description="Helical" evidence="17">
    <location>
        <begin position="227"/>
        <end position="246"/>
    </location>
</feature>
<evidence type="ECO:0000256" key="11">
    <source>
        <dbReference type="ARBA" id="ARBA00023002"/>
    </source>
</evidence>
<evidence type="ECO:0000256" key="7">
    <source>
        <dbReference type="ARBA" id="ARBA00022692"/>
    </source>
</evidence>
<dbReference type="GO" id="GO:0006826">
    <property type="term" value="P:iron ion transport"/>
    <property type="evidence" value="ECO:0007669"/>
    <property type="project" value="UniProtKB-ARBA"/>
</dbReference>
<dbReference type="InParanoid" id="G3AG49"/>
<keyword evidence="13 17" id="KW-0472">Membrane</keyword>
<evidence type="ECO:0000256" key="4">
    <source>
        <dbReference type="ARBA" id="ARBA00022448"/>
    </source>
</evidence>
<keyword evidence="21" id="KW-1185">Reference proteome</keyword>
<dbReference type="GO" id="GO:0052851">
    <property type="term" value="F:ferric-chelate reductase (NADPH) activity"/>
    <property type="evidence" value="ECO:0007669"/>
    <property type="project" value="UniProtKB-EC"/>
</dbReference>
<keyword evidence="4" id="KW-0813">Transport</keyword>
<evidence type="ECO:0000256" key="8">
    <source>
        <dbReference type="ARBA" id="ARBA00022827"/>
    </source>
</evidence>
<reference evidence="20 21" key="1">
    <citation type="journal article" date="2011" name="Proc. Natl. Acad. Sci. U.S.A.">
        <title>Comparative genomics of xylose-fermenting fungi for enhanced biofuel production.</title>
        <authorList>
            <person name="Wohlbach D.J."/>
            <person name="Kuo A."/>
            <person name="Sato T.K."/>
            <person name="Potts K.M."/>
            <person name="Salamov A.A."/>
            <person name="LaButti K.M."/>
            <person name="Sun H."/>
            <person name="Clum A."/>
            <person name="Pangilinan J.L."/>
            <person name="Lindquist E.A."/>
            <person name="Lucas S."/>
            <person name="Lapidus A."/>
            <person name="Jin M."/>
            <person name="Gunawan C."/>
            <person name="Balan V."/>
            <person name="Dale B.E."/>
            <person name="Jeffries T.W."/>
            <person name="Zinkel R."/>
            <person name="Barry K.W."/>
            <person name="Grigoriev I.V."/>
            <person name="Gasch A.P."/>
        </authorList>
    </citation>
    <scope>NUCLEOTIDE SEQUENCE [LARGE SCALE GENOMIC DNA]</scope>
    <source>
        <strain evidence="21">NRRL Y-27907 / 11-Y1</strain>
    </source>
</reference>
<dbReference type="InterPro" id="IPR039261">
    <property type="entry name" value="FNR_nucleotide-bd"/>
</dbReference>
<dbReference type="GO" id="GO:0015677">
    <property type="term" value="P:copper ion import"/>
    <property type="evidence" value="ECO:0007669"/>
    <property type="project" value="TreeGrafter"/>
</dbReference>
<evidence type="ECO:0000256" key="13">
    <source>
        <dbReference type="ARBA" id="ARBA00023136"/>
    </source>
</evidence>
<keyword evidence="18" id="KW-0732">Signal</keyword>
<comment type="catalytic activity">
    <reaction evidence="15">
        <text>2 a Fe(II)-siderophore + NADP(+) + H(+) = 2 a Fe(III)-siderophore + NADPH</text>
        <dbReference type="Rhea" id="RHEA:28795"/>
        <dbReference type="Rhea" id="RHEA-COMP:11342"/>
        <dbReference type="Rhea" id="RHEA-COMP:11344"/>
        <dbReference type="ChEBI" id="CHEBI:15378"/>
        <dbReference type="ChEBI" id="CHEBI:29033"/>
        <dbReference type="ChEBI" id="CHEBI:29034"/>
        <dbReference type="ChEBI" id="CHEBI:57783"/>
        <dbReference type="ChEBI" id="CHEBI:58349"/>
        <dbReference type="EC" id="1.16.1.9"/>
    </reaction>
</comment>
<dbReference type="SUPFAM" id="SSF52343">
    <property type="entry name" value="Ferredoxin reductase-like, C-terminal NADP-linked domain"/>
    <property type="match status" value="1"/>
</dbReference>
<feature type="transmembrane region" description="Helical" evidence="17">
    <location>
        <begin position="153"/>
        <end position="173"/>
    </location>
</feature>
<evidence type="ECO:0000256" key="14">
    <source>
        <dbReference type="ARBA" id="ARBA00023180"/>
    </source>
</evidence>
<feature type="transmembrane region" description="Helical" evidence="17">
    <location>
        <begin position="341"/>
        <end position="363"/>
    </location>
</feature>
<feature type="transmembrane region" description="Helical" evidence="17">
    <location>
        <begin position="266"/>
        <end position="285"/>
    </location>
</feature>
<dbReference type="RefSeq" id="XP_007372600.1">
    <property type="nucleotide sequence ID" value="XM_007372538.1"/>
</dbReference>
<dbReference type="HOGENOM" id="CLU_010365_4_0_1"/>
<comment type="similarity">
    <text evidence="2">Belongs to the ferric reductase (FRE) family.</text>
</comment>
<dbReference type="InterPro" id="IPR051410">
    <property type="entry name" value="Ferric/Cupric_Reductase"/>
</dbReference>
<keyword evidence="11" id="KW-0560">Oxidoreductase</keyword>
<feature type="transmembrane region" description="Helical" evidence="17">
    <location>
        <begin position="370"/>
        <end position="390"/>
    </location>
</feature>
<evidence type="ECO:0000256" key="2">
    <source>
        <dbReference type="ARBA" id="ARBA00006278"/>
    </source>
</evidence>
<gene>
    <name evidence="20" type="ORF">SPAPADRAFT_146155</name>
</gene>
<dbReference type="EC" id="1.16.1.9" evidence="3"/>
<evidence type="ECO:0000313" key="20">
    <source>
        <dbReference type="EMBL" id="EGW35188.1"/>
    </source>
</evidence>
<dbReference type="PROSITE" id="PS51384">
    <property type="entry name" value="FAD_FR"/>
    <property type="match status" value="1"/>
</dbReference>
<feature type="transmembrane region" description="Helical" evidence="17">
    <location>
        <begin position="310"/>
        <end position="329"/>
    </location>
</feature>
<keyword evidence="6" id="KW-0285">Flavoprotein</keyword>
<keyword evidence="7 17" id="KW-0812">Transmembrane</keyword>
<dbReference type="SFLD" id="SFLDG01168">
    <property type="entry name" value="Ferric_reductase_subgroup_(FRE"/>
    <property type="match status" value="1"/>
</dbReference>
<dbReference type="EMBL" id="GL996499">
    <property type="protein sequence ID" value="EGW35188.1"/>
    <property type="molecule type" value="Genomic_DNA"/>
</dbReference>
<keyword evidence="12" id="KW-0406">Ion transport</keyword>
<dbReference type="OMA" id="QIMVEAH"/>
<dbReference type="Pfam" id="PF08022">
    <property type="entry name" value="FAD_binding_8"/>
    <property type="match status" value="1"/>
</dbReference>
<feature type="signal peptide" evidence="18">
    <location>
        <begin position="1"/>
        <end position="16"/>
    </location>
</feature>
<evidence type="ECO:0000256" key="1">
    <source>
        <dbReference type="ARBA" id="ARBA00004651"/>
    </source>
</evidence>
<dbReference type="SUPFAM" id="SSF63380">
    <property type="entry name" value="Riboflavin synthase domain-like"/>
    <property type="match status" value="1"/>
</dbReference>
<feature type="domain" description="FAD-binding FR-type" evidence="19">
    <location>
        <begin position="404"/>
        <end position="524"/>
    </location>
</feature>
<dbReference type="KEGG" id="spaa:SPAPADRAFT_146155"/>
<evidence type="ECO:0000256" key="18">
    <source>
        <dbReference type="SAM" id="SignalP"/>
    </source>
</evidence>
<evidence type="ECO:0000313" key="21">
    <source>
        <dbReference type="Proteomes" id="UP000000709"/>
    </source>
</evidence>
<protein>
    <recommendedName>
        <fullName evidence="3">ferric-chelate reductase (NADPH)</fullName>
        <ecNumber evidence="3">1.16.1.9</ecNumber>
    </recommendedName>
</protein>
<accession>G3AG49</accession>
<evidence type="ECO:0000259" key="19">
    <source>
        <dbReference type="PROSITE" id="PS51384"/>
    </source>
</evidence>
<dbReference type="eggNOG" id="KOG0039">
    <property type="taxonomic scope" value="Eukaryota"/>
</dbReference>
<dbReference type="OrthoDB" id="167398at2759"/>
<evidence type="ECO:0000256" key="3">
    <source>
        <dbReference type="ARBA" id="ARBA00012668"/>
    </source>
</evidence>
<evidence type="ECO:0000256" key="12">
    <source>
        <dbReference type="ARBA" id="ARBA00023065"/>
    </source>
</evidence>
<keyword evidence="9" id="KW-0249">Electron transport</keyword>
<dbReference type="Pfam" id="PF01794">
    <property type="entry name" value="Ferric_reduct"/>
    <property type="match status" value="1"/>
</dbReference>
<feature type="compositionally biased region" description="Basic and acidic residues" evidence="16">
    <location>
        <begin position="605"/>
        <end position="623"/>
    </location>
</feature>
<dbReference type="InterPro" id="IPR017927">
    <property type="entry name" value="FAD-bd_FR_type"/>
</dbReference>
<dbReference type="InterPro" id="IPR013112">
    <property type="entry name" value="FAD-bd_8"/>
</dbReference>
<feature type="chain" id="PRO_5003442276" description="ferric-chelate reductase (NADPH)" evidence="18">
    <location>
        <begin position="17"/>
        <end position="697"/>
    </location>
</feature>
<dbReference type="AlphaFoldDB" id="G3AG49"/>
<keyword evidence="5" id="KW-1003">Cell membrane</keyword>
<dbReference type="FunCoup" id="G3AG49">
    <property type="interactions" value="394"/>
</dbReference>
<dbReference type="Proteomes" id="UP000000709">
    <property type="component" value="Unassembled WGS sequence"/>
</dbReference>
<keyword evidence="14" id="KW-0325">Glycoprotein</keyword>
<dbReference type="InterPro" id="IPR013130">
    <property type="entry name" value="Fe3_Rdtase_TM_dom"/>
</dbReference>
<evidence type="ECO:0000256" key="6">
    <source>
        <dbReference type="ARBA" id="ARBA00022630"/>
    </source>
</evidence>
<evidence type="ECO:0000256" key="15">
    <source>
        <dbReference type="ARBA" id="ARBA00048483"/>
    </source>
</evidence>
<name>G3AG49_SPAPN</name>
<sequence>MKSILILFVLITNVLAKTKFEWFTHAKTFYACMYEINFLRNMRFCGSVEEDCLCSCENALATVAGCITYKNRNRTKEIDYVGAYCHKFYNIDLDPDWFSKSLAFFNKNAKKVEDIGENDQTAPLQVPLRFENNSMDFYEEVTNRFLLNYDYSIWYGVSVFGFWLVVLLIYMFGHWTKVLFPGIAKRFTFPIANFYRKHVSMPALYGKHKSQALSFWKVFVCLFPTRFESIVIALFYVFITIIHAVNTQGLPSDPVFGSKYLADLRYVADRTGIVATFMMPLLFLFSGRNNLLQWICGINYSTFSCYHRHIARVMFILVVIHSVNYTILVKSYYADEAKHPWFYWGVIATIVGALLLMQSILYLRRNYYEVFLLLHIVMAALYVAGTWVHIAEFGYEIYLYPTVAVWCLDRLARICRLFAFGFPEATIMLQSTDGTIRLLIPMPKHWKIVPGGYAFVHFLRPGYFWQSHPFTFTNTTQDEENLIMYMKVKGGMTHSLYRLLKKSPENIITMRVGVEGPYGGSSPAKYADKAVFIAGGNGIPGIYSEVLDIGLKSSKKSLKLIWIVREYGSVYRFFYQLRKLKETNIEATVYVTRPKKPADISASKENTKNELTKTKSSESNEFREPYRDELSHIQFGEGRPNIELLIQEEIKSSPGSIAFVACGVPVMVDDVRYYCRNNIDNSGKKRVDFYDQLQIWA</sequence>
<organism evidence="21">
    <name type="scientific">Spathaspora passalidarum (strain NRRL Y-27907 / 11-Y1)</name>
    <dbReference type="NCBI Taxonomy" id="619300"/>
    <lineage>
        <taxon>Eukaryota</taxon>
        <taxon>Fungi</taxon>
        <taxon>Dikarya</taxon>
        <taxon>Ascomycota</taxon>
        <taxon>Saccharomycotina</taxon>
        <taxon>Pichiomycetes</taxon>
        <taxon>Debaryomycetaceae</taxon>
        <taxon>Spathaspora</taxon>
    </lineage>
</organism>
<dbReference type="SFLD" id="SFLDS00052">
    <property type="entry name" value="Ferric_Reductase_Domain"/>
    <property type="match status" value="1"/>
</dbReference>
<evidence type="ECO:0000256" key="5">
    <source>
        <dbReference type="ARBA" id="ARBA00022475"/>
    </source>
</evidence>
<dbReference type="CDD" id="cd06186">
    <property type="entry name" value="NOX_Duox_like_FAD_NADP"/>
    <property type="match status" value="1"/>
</dbReference>
<dbReference type="GeneID" id="18870708"/>
<dbReference type="GO" id="GO:0005886">
    <property type="term" value="C:plasma membrane"/>
    <property type="evidence" value="ECO:0007669"/>
    <property type="project" value="UniProtKB-SubCell"/>
</dbReference>
<proteinExistence type="inferred from homology"/>
<keyword evidence="8" id="KW-0274">FAD</keyword>
<keyword evidence="10 17" id="KW-1133">Transmembrane helix</keyword>
<evidence type="ECO:0000256" key="10">
    <source>
        <dbReference type="ARBA" id="ARBA00022989"/>
    </source>
</evidence>
<dbReference type="PANTHER" id="PTHR32361">
    <property type="entry name" value="FERRIC/CUPRIC REDUCTASE TRANSMEMBRANE COMPONENT"/>
    <property type="match status" value="1"/>
</dbReference>
<comment type="subcellular location">
    <subcellularLocation>
        <location evidence="1">Cell membrane</location>
        <topology evidence="1">Multi-pass membrane protein</topology>
    </subcellularLocation>
</comment>
<dbReference type="InterPro" id="IPR017938">
    <property type="entry name" value="Riboflavin_synthase-like_b-brl"/>
</dbReference>
<evidence type="ECO:0000256" key="9">
    <source>
        <dbReference type="ARBA" id="ARBA00022982"/>
    </source>
</evidence>
<dbReference type="InterPro" id="IPR013121">
    <property type="entry name" value="Fe_red_NAD-bd_6"/>
</dbReference>
<evidence type="ECO:0000256" key="17">
    <source>
        <dbReference type="SAM" id="Phobius"/>
    </source>
</evidence>
<evidence type="ECO:0000256" key="16">
    <source>
        <dbReference type="SAM" id="MobiDB-lite"/>
    </source>
</evidence>
<dbReference type="Gene3D" id="3.40.50.80">
    <property type="entry name" value="Nucleotide-binding domain of ferredoxin-NADP reductase (FNR) module"/>
    <property type="match status" value="1"/>
</dbReference>
<dbReference type="PANTHER" id="PTHR32361:SF9">
    <property type="entry name" value="FERRIC REDUCTASE TRANSMEMBRANE COMPONENT 3-RELATED"/>
    <property type="match status" value="1"/>
</dbReference>
<feature type="region of interest" description="Disordered" evidence="16">
    <location>
        <begin position="600"/>
        <end position="623"/>
    </location>
</feature>